<evidence type="ECO:0000313" key="2">
    <source>
        <dbReference type="Proteomes" id="UP000245910"/>
    </source>
</evidence>
<organism evidence="1 2">
    <name type="scientific">Fusarium venenatum</name>
    <dbReference type="NCBI Taxonomy" id="56646"/>
    <lineage>
        <taxon>Eukaryota</taxon>
        <taxon>Fungi</taxon>
        <taxon>Dikarya</taxon>
        <taxon>Ascomycota</taxon>
        <taxon>Pezizomycotina</taxon>
        <taxon>Sordariomycetes</taxon>
        <taxon>Hypocreomycetidae</taxon>
        <taxon>Hypocreales</taxon>
        <taxon>Nectriaceae</taxon>
        <taxon>Fusarium</taxon>
    </lineage>
</organism>
<dbReference type="AlphaFoldDB" id="A0A2L2TCZ9"/>
<sequence>MGSQSRSLLAQAQDVRILAFFIRGLDDQSISAHGDMVREAIELASTLWPIALAAVLGALVHTVALFRAEQGTELGVSGSRTLATHIDYSTDVVQPRHSQFY</sequence>
<dbReference type="EMBL" id="LN649229">
    <property type="protein sequence ID" value="CEI65903.1"/>
    <property type="molecule type" value="Genomic_DNA"/>
</dbReference>
<accession>A0A2L2TCZ9</accession>
<reference evidence="2" key="1">
    <citation type="submission" date="2014-10" db="EMBL/GenBank/DDBJ databases">
        <authorList>
            <person name="King R."/>
        </authorList>
    </citation>
    <scope>NUCLEOTIDE SEQUENCE [LARGE SCALE GENOMIC DNA]</scope>
    <source>
        <strain evidence="2">A3/5</strain>
    </source>
</reference>
<evidence type="ECO:0000313" key="1">
    <source>
        <dbReference type="EMBL" id="CEI65903.1"/>
    </source>
</evidence>
<proteinExistence type="predicted"/>
<keyword evidence="2" id="KW-1185">Reference proteome</keyword>
<dbReference type="Proteomes" id="UP000245910">
    <property type="component" value="Chromosome I"/>
</dbReference>
<name>A0A2L2TCZ9_9HYPO</name>
<protein>
    <submittedName>
        <fullName evidence="1">Uncharacterized protein</fullName>
    </submittedName>
</protein>